<evidence type="ECO:0000256" key="1">
    <source>
        <dbReference type="ARBA" id="ARBA00022723"/>
    </source>
</evidence>
<feature type="domain" description="Zn(2)-C6 fungal-type" evidence="7">
    <location>
        <begin position="19"/>
        <end position="49"/>
    </location>
</feature>
<accession>A0A177CFM2</accession>
<keyword evidence="9" id="KW-1185">Reference proteome</keyword>
<dbReference type="GeneID" id="28770838"/>
<dbReference type="AlphaFoldDB" id="A0A177CFM2"/>
<dbReference type="RefSeq" id="XP_018036778.1">
    <property type="nucleotide sequence ID" value="XM_018187352.1"/>
</dbReference>
<evidence type="ECO:0000313" key="9">
    <source>
        <dbReference type="Proteomes" id="UP000077069"/>
    </source>
</evidence>
<dbReference type="Proteomes" id="UP000077069">
    <property type="component" value="Unassembled WGS sequence"/>
</dbReference>
<protein>
    <recommendedName>
        <fullName evidence="7">Zn(2)-C6 fungal-type domain-containing protein</fullName>
    </recommendedName>
</protein>
<organism evidence="8 9">
    <name type="scientific">Paraphaeosphaeria sporulosa</name>
    <dbReference type="NCBI Taxonomy" id="1460663"/>
    <lineage>
        <taxon>Eukaryota</taxon>
        <taxon>Fungi</taxon>
        <taxon>Dikarya</taxon>
        <taxon>Ascomycota</taxon>
        <taxon>Pezizomycotina</taxon>
        <taxon>Dothideomycetes</taxon>
        <taxon>Pleosporomycetidae</taxon>
        <taxon>Pleosporales</taxon>
        <taxon>Massarineae</taxon>
        <taxon>Didymosphaeriaceae</taxon>
        <taxon>Paraphaeosphaeria</taxon>
    </lineage>
</organism>
<dbReference type="PROSITE" id="PS00463">
    <property type="entry name" value="ZN2_CY6_FUNGAL_1"/>
    <property type="match status" value="1"/>
</dbReference>
<evidence type="ECO:0000256" key="4">
    <source>
        <dbReference type="ARBA" id="ARBA00023125"/>
    </source>
</evidence>
<dbReference type="InterPro" id="IPR036864">
    <property type="entry name" value="Zn2-C6_fun-type_DNA-bd_sf"/>
</dbReference>
<dbReference type="GO" id="GO:0008270">
    <property type="term" value="F:zinc ion binding"/>
    <property type="evidence" value="ECO:0007669"/>
    <property type="project" value="InterPro"/>
</dbReference>
<dbReference type="PANTHER" id="PTHR36206:SF4">
    <property type="entry name" value="HYPOTHETICAL CONSERVED PROTEIN (EUROFUNG)-RELATED"/>
    <property type="match status" value="1"/>
</dbReference>
<dbReference type="SUPFAM" id="SSF57701">
    <property type="entry name" value="Zn2/Cys6 DNA-binding domain"/>
    <property type="match status" value="1"/>
</dbReference>
<evidence type="ECO:0000256" key="5">
    <source>
        <dbReference type="ARBA" id="ARBA00023163"/>
    </source>
</evidence>
<keyword evidence="5" id="KW-0804">Transcription</keyword>
<dbReference type="InParanoid" id="A0A177CFM2"/>
<dbReference type="PANTHER" id="PTHR36206">
    <property type="entry name" value="ASPERCRYPTIN BIOSYNTHESIS CLUSTER-SPECIFIC TRANSCRIPTION REGULATOR ATNN-RELATED"/>
    <property type="match status" value="1"/>
</dbReference>
<dbReference type="Pfam" id="PF00172">
    <property type="entry name" value="Zn_clus"/>
    <property type="match status" value="1"/>
</dbReference>
<dbReference type="SMART" id="SM00066">
    <property type="entry name" value="GAL4"/>
    <property type="match status" value="1"/>
</dbReference>
<dbReference type="InterPro" id="IPR052360">
    <property type="entry name" value="Transcr_Regulatory_Proteins"/>
</dbReference>
<evidence type="ECO:0000256" key="2">
    <source>
        <dbReference type="ARBA" id="ARBA00022833"/>
    </source>
</evidence>
<reference evidence="8 9" key="1">
    <citation type="submission" date="2016-05" db="EMBL/GenBank/DDBJ databases">
        <title>Comparative analysis of secretome profiles of manganese(II)-oxidizing ascomycete fungi.</title>
        <authorList>
            <consortium name="DOE Joint Genome Institute"/>
            <person name="Zeiner C.A."/>
            <person name="Purvine S.O."/>
            <person name="Zink E.M."/>
            <person name="Wu S."/>
            <person name="Pasa-Tolic L."/>
            <person name="Chaput D.L."/>
            <person name="Haridas S."/>
            <person name="Grigoriev I.V."/>
            <person name="Santelli C.M."/>
            <person name="Hansel C.M."/>
        </authorList>
    </citation>
    <scope>NUCLEOTIDE SEQUENCE [LARGE SCALE GENOMIC DNA]</scope>
    <source>
        <strain evidence="8 9">AP3s5-JAC2a</strain>
    </source>
</reference>
<dbReference type="InterPro" id="IPR021858">
    <property type="entry name" value="Fun_TF"/>
</dbReference>
<dbReference type="Gene3D" id="4.10.240.10">
    <property type="entry name" value="Zn(2)-C6 fungal-type DNA-binding domain"/>
    <property type="match status" value="1"/>
</dbReference>
<keyword evidence="6" id="KW-0539">Nucleus</keyword>
<dbReference type="CDD" id="cd00067">
    <property type="entry name" value="GAL4"/>
    <property type="match status" value="1"/>
</dbReference>
<evidence type="ECO:0000313" key="8">
    <source>
        <dbReference type="EMBL" id="OAG06413.1"/>
    </source>
</evidence>
<keyword evidence="3" id="KW-0805">Transcription regulation</keyword>
<keyword evidence="2" id="KW-0862">Zinc</keyword>
<keyword evidence="1" id="KW-0479">Metal-binding</keyword>
<evidence type="ECO:0000256" key="6">
    <source>
        <dbReference type="ARBA" id="ARBA00023242"/>
    </source>
</evidence>
<dbReference type="GO" id="GO:0003677">
    <property type="term" value="F:DNA binding"/>
    <property type="evidence" value="ECO:0007669"/>
    <property type="project" value="UniProtKB-KW"/>
</dbReference>
<name>A0A177CFM2_9PLEO</name>
<keyword evidence="4" id="KW-0238">DNA-binding</keyword>
<evidence type="ECO:0000256" key="3">
    <source>
        <dbReference type="ARBA" id="ARBA00023015"/>
    </source>
</evidence>
<dbReference type="InterPro" id="IPR001138">
    <property type="entry name" value="Zn2Cys6_DnaBD"/>
</dbReference>
<proteinExistence type="predicted"/>
<dbReference type="OrthoDB" id="3787241at2759"/>
<dbReference type="Pfam" id="PF11951">
    <property type="entry name" value="Fungal_trans_2"/>
    <property type="match status" value="1"/>
</dbReference>
<dbReference type="PROSITE" id="PS50048">
    <property type="entry name" value="ZN2_CY6_FUNGAL_2"/>
    <property type="match status" value="1"/>
</dbReference>
<gene>
    <name evidence="8" type="ORF">CC84DRAFT_763810</name>
</gene>
<evidence type="ECO:0000259" key="7">
    <source>
        <dbReference type="PROSITE" id="PS50048"/>
    </source>
</evidence>
<sequence length="218" mass="24996">MISIKARRGARGIRRVKSGCSTCKTRHKKCDELKPVCTPCRESGWKCGFLDKTIPSSPTCTLRLADSDTMHFEYFRLICAPEFSLFFEMHTWSGIVLHAAYTDQSFRRIALAVGALSRSRYIKSGQHQPAESYALRQYNMAIRELSLLDHSPENVLRIVLACITLIVLEFLLENYSRVEIHMRSAVSMLSALQRGFDIQTTFYLQAITYIQDTMSVYY</sequence>
<dbReference type="EMBL" id="KV441552">
    <property type="protein sequence ID" value="OAG06413.1"/>
    <property type="molecule type" value="Genomic_DNA"/>
</dbReference>
<dbReference type="GO" id="GO:0000981">
    <property type="term" value="F:DNA-binding transcription factor activity, RNA polymerase II-specific"/>
    <property type="evidence" value="ECO:0007669"/>
    <property type="project" value="InterPro"/>
</dbReference>